<dbReference type="PANTHER" id="PTHR31625">
    <property type="match status" value="1"/>
</dbReference>
<dbReference type="EMBL" id="PNBA02000008">
    <property type="protein sequence ID" value="KAG6416921.1"/>
    <property type="molecule type" value="Genomic_DNA"/>
</dbReference>
<evidence type="ECO:0000256" key="2">
    <source>
        <dbReference type="ARBA" id="ARBA00023315"/>
    </source>
</evidence>
<accession>A0A8X8ZUB7</accession>
<evidence type="ECO:0000313" key="3">
    <source>
        <dbReference type="EMBL" id="KAG6416921.1"/>
    </source>
</evidence>
<comment type="caution">
    <text evidence="3">The sequence shown here is derived from an EMBL/GenBank/DDBJ whole genome shotgun (WGS) entry which is preliminary data.</text>
</comment>
<dbReference type="InterPro" id="IPR051504">
    <property type="entry name" value="Plant_metabolite_acyltrans"/>
</dbReference>
<dbReference type="GO" id="GO:0016747">
    <property type="term" value="F:acyltransferase activity, transferring groups other than amino-acyl groups"/>
    <property type="evidence" value="ECO:0007669"/>
    <property type="project" value="UniProtKB-ARBA"/>
</dbReference>
<dbReference type="Proteomes" id="UP000298416">
    <property type="component" value="Unassembled WGS sequence"/>
</dbReference>
<proteinExistence type="predicted"/>
<dbReference type="Gene3D" id="3.30.559.10">
    <property type="entry name" value="Chloramphenicol acetyltransferase-like domain"/>
    <property type="match status" value="3"/>
</dbReference>
<keyword evidence="1" id="KW-0808">Transferase</keyword>
<dbReference type="AlphaFoldDB" id="A0A8X8ZUB7"/>
<sequence>MKCLAERRYQPLAKRFNLRIKERIAEDEGRAANIWVARGREIVSPRSRCEELMGMGWCREDVENLLPKDDVKGTTARKAEKCRLLKKPSMTTMIETCRIPPPQGAAAELFLSLSFFDMMWLHFNTTRRLIFYSHTCSEAEFSNNIVPNLKHSLSLTLKHYLPVAGNLLYPLDTDASKPVFRYISVDSVSLTIAVSGLDFDELVANHARESDQFYDLLPRTPNVADEENYQIVALVSLQVTLFPGRGICIGLSNHHSLSDGRSILGFMKAWAMINKSGDDEVFVSQNGESLPFFERPIGKESSRLNGIFWDVMKKIPFQPAATHPLPTNRVRASFILRQSDIKNLKNLIFSARPNMDRVSTFVVAAAYVWTTLAKSLGPAGDEDEVFIFGADARGRRNAMFDPPLAVNYFGNCLDGRVVRVEHRKLAAEDGFVAAAVAVAGEMKAKIYDGDEFLISPENLLTEMEKYKDMRALGITGSPNLDFTEADFGWGEAEKVEFLSLDGAGYLMSLFNSRNGDLAVGMSLSKEEMEAFASMFATGLYIWIYWRTKRYNCPNLFESNVISYFNANKKLVKDKCRDNSESFNSNLPKPHCHSRTTVIETCIIPPPQGVPAELFLPLSFFDMSWLHTVPMYILNFYNHPCSESEFHNTIVPNLKRSLSLILNVEDKESHKMERKLILLITQYLHYKSDELAI</sequence>
<evidence type="ECO:0000256" key="1">
    <source>
        <dbReference type="ARBA" id="ARBA00022679"/>
    </source>
</evidence>
<dbReference type="Pfam" id="PF02458">
    <property type="entry name" value="Transferase"/>
    <property type="match status" value="1"/>
</dbReference>
<organism evidence="3">
    <name type="scientific">Salvia splendens</name>
    <name type="common">Scarlet sage</name>
    <dbReference type="NCBI Taxonomy" id="180675"/>
    <lineage>
        <taxon>Eukaryota</taxon>
        <taxon>Viridiplantae</taxon>
        <taxon>Streptophyta</taxon>
        <taxon>Embryophyta</taxon>
        <taxon>Tracheophyta</taxon>
        <taxon>Spermatophyta</taxon>
        <taxon>Magnoliopsida</taxon>
        <taxon>eudicotyledons</taxon>
        <taxon>Gunneridae</taxon>
        <taxon>Pentapetalae</taxon>
        <taxon>asterids</taxon>
        <taxon>lamiids</taxon>
        <taxon>Lamiales</taxon>
        <taxon>Lamiaceae</taxon>
        <taxon>Nepetoideae</taxon>
        <taxon>Mentheae</taxon>
        <taxon>Salviinae</taxon>
        <taxon>Salvia</taxon>
        <taxon>Salvia subgen. Calosphace</taxon>
        <taxon>core Calosphace</taxon>
    </lineage>
</organism>
<evidence type="ECO:0000313" key="4">
    <source>
        <dbReference type="Proteomes" id="UP000298416"/>
    </source>
</evidence>
<keyword evidence="4" id="KW-1185">Reference proteome</keyword>
<reference evidence="3" key="2">
    <citation type="submission" date="2020-08" db="EMBL/GenBank/DDBJ databases">
        <title>Plant Genome Project.</title>
        <authorList>
            <person name="Zhang R.-G."/>
        </authorList>
    </citation>
    <scope>NUCLEOTIDE SEQUENCE</scope>
    <source>
        <strain evidence="3">Huo1</strain>
        <tissue evidence="3">Leaf</tissue>
    </source>
</reference>
<dbReference type="InterPro" id="IPR023213">
    <property type="entry name" value="CAT-like_dom_sf"/>
</dbReference>
<name>A0A8X8ZUB7_SALSN</name>
<reference evidence="3" key="1">
    <citation type="submission" date="2018-01" db="EMBL/GenBank/DDBJ databases">
        <authorList>
            <person name="Mao J.F."/>
        </authorList>
    </citation>
    <scope>NUCLEOTIDE SEQUENCE</scope>
    <source>
        <strain evidence="3">Huo1</strain>
        <tissue evidence="3">Leaf</tissue>
    </source>
</reference>
<gene>
    <name evidence="3" type="ORF">SASPL_124362</name>
</gene>
<keyword evidence="2" id="KW-0012">Acyltransferase</keyword>
<protein>
    <submittedName>
        <fullName evidence="3">Uncharacterized protein</fullName>
    </submittedName>
</protein>